<reference evidence="2" key="1">
    <citation type="submission" date="2014-11" db="EMBL/GenBank/DDBJ databases">
        <authorList>
            <person name="Amaro Gonzalez C."/>
        </authorList>
    </citation>
    <scope>NUCLEOTIDE SEQUENCE</scope>
</reference>
<feature type="compositionally biased region" description="Polar residues" evidence="1">
    <location>
        <begin position="14"/>
        <end position="24"/>
    </location>
</feature>
<dbReference type="EMBL" id="GBXM01006849">
    <property type="protein sequence ID" value="JAI01729.1"/>
    <property type="molecule type" value="Transcribed_RNA"/>
</dbReference>
<feature type="compositionally biased region" description="Basic and acidic residues" evidence="1">
    <location>
        <begin position="1"/>
        <end position="13"/>
    </location>
</feature>
<sequence length="57" mass="6294">MHEKTSLTKHSDKSLQNSKGSESGKTSIALKFRCAFNPLRSVVPTPVLWFPQPNPGI</sequence>
<name>A0A0E9XJ76_ANGAN</name>
<organism evidence="2">
    <name type="scientific">Anguilla anguilla</name>
    <name type="common">European freshwater eel</name>
    <name type="synonym">Muraena anguilla</name>
    <dbReference type="NCBI Taxonomy" id="7936"/>
    <lineage>
        <taxon>Eukaryota</taxon>
        <taxon>Metazoa</taxon>
        <taxon>Chordata</taxon>
        <taxon>Craniata</taxon>
        <taxon>Vertebrata</taxon>
        <taxon>Euteleostomi</taxon>
        <taxon>Actinopterygii</taxon>
        <taxon>Neopterygii</taxon>
        <taxon>Teleostei</taxon>
        <taxon>Anguilliformes</taxon>
        <taxon>Anguillidae</taxon>
        <taxon>Anguilla</taxon>
    </lineage>
</organism>
<evidence type="ECO:0000256" key="1">
    <source>
        <dbReference type="SAM" id="MobiDB-lite"/>
    </source>
</evidence>
<feature type="region of interest" description="Disordered" evidence="1">
    <location>
        <begin position="1"/>
        <end position="24"/>
    </location>
</feature>
<reference evidence="2" key="2">
    <citation type="journal article" date="2015" name="Fish Shellfish Immunol.">
        <title>Early steps in the European eel (Anguilla anguilla)-Vibrio vulnificus interaction in the gills: Role of the RtxA13 toxin.</title>
        <authorList>
            <person name="Callol A."/>
            <person name="Pajuelo D."/>
            <person name="Ebbesson L."/>
            <person name="Teles M."/>
            <person name="MacKenzie S."/>
            <person name="Amaro C."/>
        </authorList>
    </citation>
    <scope>NUCLEOTIDE SEQUENCE</scope>
</reference>
<dbReference type="AlphaFoldDB" id="A0A0E9XJ76"/>
<evidence type="ECO:0000313" key="2">
    <source>
        <dbReference type="EMBL" id="JAI01729.1"/>
    </source>
</evidence>
<proteinExistence type="predicted"/>
<accession>A0A0E9XJ76</accession>
<protein>
    <submittedName>
        <fullName evidence="2">Uncharacterized protein</fullName>
    </submittedName>
</protein>